<sequence length="213" mass="24000">MPFVMVNALLISNNIAGLDEYYVSNELVQYTVCRITKDFDPDLTPYDLLVVPNGSDHVAMLKIKDKVRAFLDAGKALICSDGWFTDWVPGNQWVMDNSKRTIDIRYHLKTDRYGLFSDVDLNELTFSHGMSGWWACGYIRAADGADVVVEDTWQRPIIVLDEVSTNGIMLLTASGPLADVTFSGDREDALVKLYRNFLRRVQVKSRAIPVNAD</sequence>
<dbReference type="AlphaFoldDB" id="I2GJP8"/>
<dbReference type="EMBL" id="CAIT01000006">
    <property type="protein sequence ID" value="CCH54123.1"/>
    <property type="molecule type" value="Genomic_DNA"/>
</dbReference>
<dbReference type="STRING" id="1185876.BN8_03267"/>
<evidence type="ECO:0000313" key="1">
    <source>
        <dbReference type="EMBL" id="CCH54123.1"/>
    </source>
</evidence>
<organism evidence="1 2">
    <name type="scientific">Fibrisoma limi BUZ 3</name>
    <dbReference type="NCBI Taxonomy" id="1185876"/>
    <lineage>
        <taxon>Bacteria</taxon>
        <taxon>Pseudomonadati</taxon>
        <taxon>Bacteroidota</taxon>
        <taxon>Cytophagia</taxon>
        <taxon>Cytophagales</taxon>
        <taxon>Spirosomataceae</taxon>
        <taxon>Fibrisoma</taxon>
    </lineage>
</organism>
<reference evidence="1 2" key="1">
    <citation type="journal article" date="2012" name="J. Bacteriol.">
        <title>Genome Sequence of the Filamentous Bacterium Fibrisoma limi BUZ 3T.</title>
        <authorList>
            <person name="Filippini M."/>
            <person name="Qi W."/>
            <person name="Jaenicke S."/>
            <person name="Goesmann A."/>
            <person name="Smits T.H."/>
            <person name="Bagheri H.C."/>
        </authorList>
    </citation>
    <scope>NUCLEOTIDE SEQUENCE [LARGE SCALE GENOMIC DNA]</scope>
    <source>
        <strain evidence="2">BUZ 3T</strain>
    </source>
</reference>
<dbReference type="eggNOG" id="ENOG5031JKA">
    <property type="taxonomic scope" value="Bacteria"/>
</dbReference>
<proteinExistence type="predicted"/>
<dbReference type="RefSeq" id="WP_009282703.1">
    <property type="nucleotide sequence ID" value="NZ_CAIT01000006.1"/>
</dbReference>
<comment type="caution">
    <text evidence="1">The sequence shown here is derived from an EMBL/GenBank/DDBJ whole genome shotgun (WGS) entry which is preliminary data.</text>
</comment>
<keyword evidence="2" id="KW-1185">Reference proteome</keyword>
<evidence type="ECO:0000313" key="2">
    <source>
        <dbReference type="Proteomes" id="UP000009309"/>
    </source>
</evidence>
<gene>
    <name evidence="1" type="ORF">BN8_03267</name>
</gene>
<dbReference type="Proteomes" id="UP000009309">
    <property type="component" value="Unassembled WGS sequence"/>
</dbReference>
<name>I2GJP8_9BACT</name>
<protein>
    <submittedName>
        <fullName evidence="1">Uncharacterized protein</fullName>
    </submittedName>
</protein>
<accession>I2GJP8</accession>